<reference evidence="1" key="2">
    <citation type="submission" date="2020-07" db="EMBL/GenBank/DDBJ databases">
        <authorList>
            <person name="Vera ALvarez R."/>
            <person name="Arias-Moreno D.M."/>
            <person name="Jimenez-Jacinto V."/>
            <person name="Jimenez-Bremont J.F."/>
            <person name="Swaminathan K."/>
            <person name="Moose S.P."/>
            <person name="Guerrero-Gonzalez M.L."/>
            <person name="Marino-Ramirez L."/>
            <person name="Landsman D."/>
            <person name="Rodriguez-Kessler M."/>
            <person name="Delgado-Sanchez P."/>
        </authorList>
    </citation>
    <scope>NUCLEOTIDE SEQUENCE</scope>
    <source>
        <tissue evidence="1">Cladode</tissue>
    </source>
</reference>
<evidence type="ECO:0000313" key="1">
    <source>
        <dbReference type="EMBL" id="MBA4621869.1"/>
    </source>
</evidence>
<organism evidence="1">
    <name type="scientific">Opuntia streptacantha</name>
    <name type="common">Prickly pear cactus</name>
    <name type="synonym">Opuntia cardona</name>
    <dbReference type="NCBI Taxonomy" id="393608"/>
    <lineage>
        <taxon>Eukaryota</taxon>
        <taxon>Viridiplantae</taxon>
        <taxon>Streptophyta</taxon>
        <taxon>Embryophyta</taxon>
        <taxon>Tracheophyta</taxon>
        <taxon>Spermatophyta</taxon>
        <taxon>Magnoliopsida</taxon>
        <taxon>eudicotyledons</taxon>
        <taxon>Gunneridae</taxon>
        <taxon>Pentapetalae</taxon>
        <taxon>Caryophyllales</taxon>
        <taxon>Cactineae</taxon>
        <taxon>Cactaceae</taxon>
        <taxon>Opuntioideae</taxon>
        <taxon>Opuntia</taxon>
    </lineage>
</organism>
<proteinExistence type="predicted"/>
<sequence>MMIPMATPMGLEMAKANAYAAQDRKGRSGIILRRAIAMAMAAKILCREIVQRAFQASDAVFETPIAMPSKTEWKHRAAMRRMVSPRELAVASSFALAKWCMFVPLHACISIPT</sequence>
<dbReference type="AlphaFoldDB" id="A0A7C9CVA1"/>
<name>A0A7C9CVA1_OPUST</name>
<dbReference type="EMBL" id="GISG01035840">
    <property type="protein sequence ID" value="MBA4621867.1"/>
    <property type="molecule type" value="Transcribed_RNA"/>
</dbReference>
<reference evidence="1" key="1">
    <citation type="journal article" date="2013" name="J. Plant Res.">
        <title>Effect of fungi and light on seed germination of three Opuntia species from semiarid lands of central Mexico.</title>
        <authorList>
            <person name="Delgado-Sanchez P."/>
            <person name="Jimenez-Bremont J.F."/>
            <person name="Guerrero-Gonzalez Mde L."/>
            <person name="Flores J."/>
        </authorList>
    </citation>
    <scope>NUCLEOTIDE SEQUENCE</scope>
    <source>
        <tissue evidence="1">Cladode</tissue>
    </source>
</reference>
<protein>
    <submittedName>
        <fullName evidence="1">Uncharacterized protein</fullName>
    </submittedName>
</protein>
<accession>A0A7C9CVA1</accession>
<dbReference type="EMBL" id="GISG01035842">
    <property type="protein sequence ID" value="MBA4621869.1"/>
    <property type="molecule type" value="Transcribed_RNA"/>
</dbReference>